<keyword evidence="6" id="KW-1185">Reference proteome</keyword>
<comment type="caution">
    <text evidence="5">The sequence shown here is derived from an EMBL/GenBank/DDBJ whole genome shotgun (WGS) entry which is preliminary data.</text>
</comment>
<proteinExistence type="inferred from homology"/>
<dbReference type="SUPFAM" id="SSF56784">
    <property type="entry name" value="HAD-like"/>
    <property type="match status" value="1"/>
</dbReference>
<evidence type="ECO:0000256" key="2">
    <source>
        <dbReference type="ARBA" id="ARBA00022723"/>
    </source>
</evidence>
<evidence type="ECO:0000256" key="4">
    <source>
        <dbReference type="ARBA" id="ARBA00022842"/>
    </source>
</evidence>
<organism evidence="5 6">
    <name type="scientific">Dryococelus australis</name>
    <dbReference type="NCBI Taxonomy" id="614101"/>
    <lineage>
        <taxon>Eukaryota</taxon>
        <taxon>Metazoa</taxon>
        <taxon>Ecdysozoa</taxon>
        <taxon>Arthropoda</taxon>
        <taxon>Hexapoda</taxon>
        <taxon>Insecta</taxon>
        <taxon>Pterygota</taxon>
        <taxon>Neoptera</taxon>
        <taxon>Polyneoptera</taxon>
        <taxon>Phasmatodea</taxon>
        <taxon>Verophasmatodea</taxon>
        <taxon>Anareolatae</taxon>
        <taxon>Phasmatidae</taxon>
        <taxon>Eurycanthinae</taxon>
        <taxon>Dryococelus</taxon>
    </lineage>
</organism>
<protein>
    <recommendedName>
        <fullName evidence="7">5'-nucleotidase domain-containing protein 1</fullName>
    </recommendedName>
</protein>
<dbReference type="InterPro" id="IPR036412">
    <property type="entry name" value="HAD-like_sf"/>
</dbReference>
<keyword evidence="3" id="KW-0378">Hydrolase</keyword>
<keyword evidence="2" id="KW-0479">Metal-binding</keyword>
<evidence type="ECO:0000256" key="1">
    <source>
        <dbReference type="ARBA" id="ARBA00009589"/>
    </source>
</evidence>
<dbReference type="EMBL" id="JARBHB010000002">
    <property type="protein sequence ID" value="KAJ8891664.1"/>
    <property type="molecule type" value="Genomic_DNA"/>
</dbReference>
<dbReference type="Pfam" id="PF05761">
    <property type="entry name" value="5_nucleotid"/>
    <property type="match status" value="1"/>
</dbReference>
<name>A0ABQ9I4S8_9NEOP</name>
<evidence type="ECO:0000313" key="5">
    <source>
        <dbReference type="EMBL" id="KAJ8891664.1"/>
    </source>
</evidence>
<dbReference type="Gene3D" id="3.40.50.1000">
    <property type="entry name" value="HAD superfamily/HAD-like"/>
    <property type="match status" value="1"/>
</dbReference>
<accession>A0ABQ9I4S8</accession>
<dbReference type="InterPro" id="IPR023214">
    <property type="entry name" value="HAD_sf"/>
</dbReference>
<reference evidence="5 6" key="1">
    <citation type="submission" date="2023-02" db="EMBL/GenBank/DDBJ databases">
        <title>LHISI_Scaffold_Assembly.</title>
        <authorList>
            <person name="Stuart O.P."/>
            <person name="Cleave R."/>
            <person name="Magrath M.J.L."/>
            <person name="Mikheyev A.S."/>
        </authorList>
    </citation>
    <scope>NUCLEOTIDE SEQUENCE [LARGE SCALE GENOMIC DNA]</scope>
    <source>
        <strain evidence="5">Daus_M_001</strain>
        <tissue evidence="5">Leg muscle</tissue>
    </source>
</reference>
<evidence type="ECO:0000313" key="6">
    <source>
        <dbReference type="Proteomes" id="UP001159363"/>
    </source>
</evidence>
<dbReference type="PANTHER" id="PTHR12103:SF38">
    <property type="entry name" value="5'-NUCLEOTIDASE DOMAIN-CONTAINING PROTEIN 1"/>
    <property type="match status" value="1"/>
</dbReference>
<dbReference type="InterPro" id="IPR008380">
    <property type="entry name" value="HAD-SF_hydro_IG_5-nucl"/>
</dbReference>
<sequence>MLHCLINKISIVVRTNVFSKLPHIISGSVGVQLGRDARRTFSLSFSVRCSRPAVGGGHGSMFRLSDYDCVGFDLDHTLLRYRISELVSLEYEVMAKFLVAERGYDADHLLRPFGADAVDFLQKGLVLDFERGNVLQLARGGAISKASHGTLPMTDGEVCACYGEEKCWEVASLFHRDPLSTWNGPLTQRMRALLDYFDAPASVAFGRIVDSLDARAGCVVGRYNVWPDILDSLGYMFGREQFAVNGGDYFPALKRNPEKYIHKCSAKVVNWLREIKRSKVVFMVTGSNVDFASFTAQYCLGENWRDLFDIVVCYARKPGFFTGNRPFLRLEGIQEKDELASDKLQFGNMYSQGNWQDLYSLFVAKTGKEQPKCVYFGDNLIQDVYTPKKLELCDIVAVVEELLANHSSEFRHPDTAVLASHLWGPYLRGSSPTIWTEIVHQYAKLCISDLGVLAQQPLDIAFSCIDTLNPNLCSGYHISEHLEEN</sequence>
<gene>
    <name evidence="5" type="ORF">PR048_004192</name>
</gene>
<evidence type="ECO:0000256" key="3">
    <source>
        <dbReference type="ARBA" id="ARBA00022801"/>
    </source>
</evidence>
<comment type="similarity">
    <text evidence="1">Belongs to the 5'(3')-deoxyribonucleotidase family.</text>
</comment>
<keyword evidence="4" id="KW-0460">Magnesium</keyword>
<dbReference type="PANTHER" id="PTHR12103">
    <property type="entry name" value="5'-NUCLEOTIDASE DOMAIN-CONTAINING"/>
    <property type="match status" value="1"/>
</dbReference>
<evidence type="ECO:0008006" key="7">
    <source>
        <dbReference type="Google" id="ProtNLM"/>
    </source>
</evidence>
<dbReference type="Proteomes" id="UP001159363">
    <property type="component" value="Chromosome 2"/>
</dbReference>